<evidence type="ECO:0000256" key="1">
    <source>
        <dbReference type="SAM" id="Phobius"/>
    </source>
</evidence>
<gene>
    <name evidence="2" type="ORF">GBA65_14735</name>
</gene>
<dbReference type="RefSeq" id="WP_166397236.1">
    <property type="nucleotide sequence ID" value="NZ_CP045121.1"/>
</dbReference>
<dbReference type="Proteomes" id="UP000502706">
    <property type="component" value="Chromosome"/>
</dbReference>
<dbReference type="AlphaFoldDB" id="A0A6G8PZM3"/>
<dbReference type="EMBL" id="CP045121">
    <property type="protein sequence ID" value="QIN79567.1"/>
    <property type="molecule type" value="Genomic_DNA"/>
</dbReference>
<proteinExistence type="predicted"/>
<feature type="transmembrane region" description="Helical" evidence="1">
    <location>
        <begin position="12"/>
        <end position="36"/>
    </location>
</feature>
<accession>A0A6G8PZM3</accession>
<evidence type="ECO:0000313" key="2">
    <source>
        <dbReference type="EMBL" id="QIN79567.1"/>
    </source>
</evidence>
<feature type="transmembrane region" description="Helical" evidence="1">
    <location>
        <begin position="48"/>
        <end position="69"/>
    </location>
</feature>
<keyword evidence="3" id="KW-1185">Reference proteome</keyword>
<protein>
    <submittedName>
        <fullName evidence="2">Uncharacterized protein</fullName>
    </submittedName>
</protein>
<evidence type="ECO:0000313" key="3">
    <source>
        <dbReference type="Proteomes" id="UP000502706"/>
    </source>
</evidence>
<keyword evidence="1" id="KW-0472">Membrane</keyword>
<reference evidence="2 3" key="1">
    <citation type="submission" date="2019-10" db="EMBL/GenBank/DDBJ databases">
        <title>Rubrobacter sp nov SCSIO 52915 isolated from a deep-sea sediment in the South China Sea.</title>
        <authorList>
            <person name="Chen R.W."/>
        </authorList>
    </citation>
    <scope>NUCLEOTIDE SEQUENCE [LARGE SCALE GENOMIC DNA]</scope>
    <source>
        <strain evidence="2 3">SCSIO 52915</strain>
    </source>
</reference>
<keyword evidence="1" id="KW-0812">Transmembrane</keyword>
<keyword evidence="1" id="KW-1133">Transmembrane helix</keyword>
<organism evidence="2 3">
    <name type="scientific">Rubrobacter marinus</name>
    <dbReference type="NCBI Taxonomy" id="2653852"/>
    <lineage>
        <taxon>Bacteria</taxon>
        <taxon>Bacillati</taxon>
        <taxon>Actinomycetota</taxon>
        <taxon>Rubrobacteria</taxon>
        <taxon>Rubrobacterales</taxon>
        <taxon>Rubrobacteraceae</taxon>
        <taxon>Rubrobacter</taxon>
    </lineage>
</organism>
<feature type="transmembrane region" description="Helical" evidence="1">
    <location>
        <begin position="81"/>
        <end position="100"/>
    </location>
</feature>
<sequence>MHGSEATSHKVALGLAVAAAALYALVLLAIVCIERFPGLVPDDAPGLAMLVFFLVPFASSVVGVLASVLGLRCILLQRGRIIYAALAILVGAPVTVLAPLQTPVI</sequence>
<dbReference type="KEGG" id="rmar:GBA65_14735"/>
<name>A0A6G8PZM3_9ACTN</name>